<dbReference type="EMBL" id="JAARLZ010000001">
    <property type="protein sequence ID" value="NII04801.1"/>
    <property type="molecule type" value="Genomic_DNA"/>
</dbReference>
<dbReference type="RefSeq" id="WP_166945432.1">
    <property type="nucleotide sequence ID" value="NZ_JAARLZ010000001.1"/>
</dbReference>
<gene>
    <name evidence="3" type="ORF">HBF25_00215</name>
</gene>
<dbReference type="Proteomes" id="UP000490980">
    <property type="component" value="Unassembled WGS sequence"/>
</dbReference>
<name>A0A7X5U6N8_9GAMM</name>
<dbReference type="SUPFAM" id="SSF51182">
    <property type="entry name" value="RmlC-like cupins"/>
    <property type="match status" value="1"/>
</dbReference>
<feature type="domain" description="Cupin type-2" evidence="2">
    <location>
        <begin position="51"/>
        <end position="115"/>
    </location>
</feature>
<dbReference type="InterPro" id="IPR011051">
    <property type="entry name" value="RmlC_Cupin_sf"/>
</dbReference>
<dbReference type="PANTHER" id="PTHR38599">
    <property type="entry name" value="CUPIN DOMAIN PROTEIN (AFU_ORTHOLOGUE AFUA_3G13620)"/>
    <property type="match status" value="1"/>
</dbReference>
<dbReference type="Gene3D" id="2.60.120.10">
    <property type="entry name" value="Jelly Rolls"/>
    <property type="match status" value="1"/>
</dbReference>
<keyword evidence="4" id="KW-1185">Reference proteome</keyword>
<dbReference type="InterPro" id="IPR013096">
    <property type="entry name" value="Cupin_2"/>
</dbReference>
<dbReference type="InterPro" id="IPR014710">
    <property type="entry name" value="RmlC-like_jellyroll"/>
</dbReference>
<comment type="caution">
    <text evidence="3">The sequence shown here is derived from an EMBL/GenBank/DDBJ whole genome shotgun (WGS) entry which is preliminary data.</text>
</comment>
<proteinExistence type="predicted"/>
<dbReference type="Pfam" id="PF07883">
    <property type="entry name" value="Cupin_2"/>
    <property type="match status" value="1"/>
</dbReference>
<dbReference type="AlphaFoldDB" id="A0A7X5U6N8"/>
<organism evidence="3 4">
    <name type="scientific">Luteibacter anthropi</name>
    <dbReference type="NCBI Taxonomy" id="564369"/>
    <lineage>
        <taxon>Bacteria</taxon>
        <taxon>Pseudomonadati</taxon>
        <taxon>Pseudomonadota</taxon>
        <taxon>Gammaproteobacteria</taxon>
        <taxon>Lysobacterales</taxon>
        <taxon>Rhodanobacteraceae</taxon>
        <taxon>Luteibacter</taxon>
    </lineage>
</organism>
<evidence type="ECO:0000256" key="1">
    <source>
        <dbReference type="SAM" id="SignalP"/>
    </source>
</evidence>
<keyword evidence="1" id="KW-0732">Signal</keyword>
<evidence type="ECO:0000259" key="2">
    <source>
        <dbReference type="Pfam" id="PF07883"/>
    </source>
</evidence>
<dbReference type="CDD" id="cd02235">
    <property type="entry name" value="cupin_BLL4011-like"/>
    <property type="match status" value="1"/>
</dbReference>
<sequence length="133" mass="14285">MKAALFVATILAVTTASHGAHADGAMPTGVHRTDLSRNDLDLPGYEELQVRVDIDPGRIAPNHRHPGEEIIYVIEGTIEYTLDGRPPMTLKAGDVLFVPTGVVHSARNVGKTRAAELGTYIVPKGKPLVELVK</sequence>
<reference evidence="3 4" key="1">
    <citation type="submission" date="2020-03" db="EMBL/GenBank/DDBJ databases">
        <authorList>
            <person name="Lai Q."/>
        </authorList>
    </citation>
    <scope>NUCLEOTIDE SEQUENCE [LARGE SCALE GENOMIC DNA]</scope>
    <source>
        <strain evidence="3 4">CCUG 25036</strain>
    </source>
</reference>
<feature type="signal peptide" evidence="1">
    <location>
        <begin position="1"/>
        <end position="22"/>
    </location>
</feature>
<accession>A0A7X5U6N8</accession>
<dbReference type="PANTHER" id="PTHR38599:SF1">
    <property type="entry name" value="CUPIN DOMAIN PROTEIN (AFU_ORTHOLOGUE AFUA_3G13620)"/>
    <property type="match status" value="1"/>
</dbReference>
<protein>
    <submittedName>
        <fullName evidence="3">Cupin domain-containing protein</fullName>
    </submittedName>
</protein>
<feature type="chain" id="PRO_5031553084" evidence="1">
    <location>
        <begin position="23"/>
        <end position="133"/>
    </location>
</feature>
<evidence type="ECO:0000313" key="3">
    <source>
        <dbReference type="EMBL" id="NII04801.1"/>
    </source>
</evidence>
<evidence type="ECO:0000313" key="4">
    <source>
        <dbReference type="Proteomes" id="UP000490980"/>
    </source>
</evidence>